<evidence type="ECO:0000256" key="1">
    <source>
        <dbReference type="SAM" id="Phobius"/>
    </source>
</evidence>
<comment type="caution">
    <text evidence="2">The sequence shown here is derived from an EMBL/GenBank/DDBJ whole genome shotgun (WGS) entry which is preliminary data.</text>
</comment>
<name>A0A139I2A8_9PEZI</name>
<dbReference type="OrthoDB" id="2565331at2759"/>
<keyword evidence="1" id="KW-0472">Membrane</keyword>
<organism evidence="2 3">
    <name type="scientific">Pseudocercospora musae</name>
    <dbReference type="NCBI Taxonomy" id="113226"/>
    <lineage>
        <taxon>Eukaryota</taxon>
        <taxon>Fungi</taxon>
        <taxon>Dikarya</taxon>
        <taxon>Ascomycota</taxon>
        <taxon>Pezizomycotina</taxon>
        <taxon>Dothideomycetes</taxon>
        <taxon>Dothideomycetidae</taxon>
        <taxon>Mycosphaerellales</taxon>
        <taxon>Mycosphaerellaceae</taxon>
        <taxon>Pseudocercospora</taxon>
    </lineage>
</organism>
<proteinExistence type="predicted"/>
<protein>
    <submittedName>
        <fullName evidence="2">Uncharacterized protein</fullName>
    </submittedName>
</protein>
<evidence type="ECO:0000313" key="2">
    <source>
        <dbReference type="EMBL" id="KXT08829.1"/>
    </source>
</evidence>
<keyword evidence="3" id="KW-1185">Reference proteome</keyword>
<evidence type="ECO:0000313" key="3">
    <source>
        <dbReference type="Proteomes" id="UP000073492"/>
    </source>
</evidence>
<gene>
    <name evidence="2" type="ORF">AC579_1894</name>
</gene>
<dbReference type="PANTHER" id="PTHR40636:SF1">
    <property type="entry name" value="CSBD-LIKE DOMAIN-CONTAINING PROTEIN"/>
    <property type="match status" value="1"/>
</dbReference>
<keyword evidence="1" id="KW-0812">Transmembrane</keyword>
<dbReference type="AlphaFoldDB" id="A0A139I2A8"/>
<dbReference type="EMBL" id="LFZO01000397">
    <property type="protein sequence ID" value="KXT08829.1"/>
    <property type="molecule type" value="Genomic_DNA"/>
</dbReference>
<dbReference type="PANTHER" id="PTHR40636">
    <property type="entry name" value="CSBD-LIKE DOMAIN-CONTAINING PROTEIN"/>
    <property type="match status" value="1"/>
</dbReference>
<accession>A0A139I2A8</accession>
<sequence length="106" mass="10350">MPDNDKGVTGAVTAVTGTVGAGIGGLSRTGTEMKPEKSSSLPFGYLLIAVGGVVGALGRGVGDTINNTTGTKAVGQGLQGVTNGIENGATSIAKGVEDGSKGKKMW</sequence>
<keyword evidence="1" id="KW-1133">Transmembrane helix</keyword>
<reference evidence="2 3" key="1">
    <citation type="submission" date="2015-07" db="EMBL/GenBank/DDBJ databases">
        <title>Comparative genomics of the Sigatoka disease complex on banana suggests a link between parallel evolutionary changes in Pseudocercospora fijiensis and Pseudocercospora eumusae and increased virulence on the banana host.</title>
        <authorList>
            <person name="Chang T.-C."/>
            <person name="Salvucci A."/>
            <person name="Crous P.W."/>
            <person name="Stergiopoulos I."/>
        </authorList>
    </citation>
    <scope>NUCLEOTIDE SEQUENCE [LARGE SCALE GENOMIC DNA]</scope>
    <source>
        <strain evidence="2 3">CBS 116634</strain>
    </source>
</reference>
<feature type="transmembrane region" description="Helical" evidence="1">
    <location>
        <begin position="43"/>
        <end position="62"/>
    </location>
</feature>
<dbReference type="Proteomes" id="UP000073492">
    <property type="component" value="Unassembled WGS sequence"/>
</dbReference>